<keyword evidence="2" id="KW-1185">Reference proteome</keyword>
<proteinExistence type="predicted"/>
<comment type="caution">
    <text evidence="1">The sequence shown here is derived from an EMBL/GenBank/DDBJ whole genome shotgun (WGS) entry which is preliminary data.</text>
</comment>
<sequence length="70" mass="7682">MNLHSTYNEGWRKKRAKAVLDKIERDKTHALLVDPAKYLGRGDYSVAPMGVRGALVIAATLVITSTRGAE</sequence>
<name>A0ACB7SC41_HYAAI</name>
<gene>
    <name evidence="1" type="ORF">HPB50_017760</name>
</gene>
<dbReference type="Proteomes" id="UP000821845">
    <property type="component" value="Chromosome 5"/>
</dbReference>
<reference evidence="1" key="1">
    <citation type="submission" date="2020-05" db="EMBL/GenBank/DDBJ databases">
        <title>Large-scale comparative analyses of tick genomes elucidate their genetic diversity and vector capacities.</title>
        <authorList>
            <person name="Jia N."/>
            <person name="Wang J."/>
            <person name="Shi W."/>
            <person name="Du L."/>
            <person name="Sun Y."/>
            <person name="Zhan W."/>
            <person name="Jiang J."/>
            <person name="Wang Q."/>
            <person name="Zhang B."/>
            <person name="Ji P."/>
            <person name="Sakyi L.B."/>
            <person name="Cui X."/>
            <person name="Yuan T."/>
            <person name="Jiang B."/>
            <person name="Yang W."/>
            <person name="Lam T.T.-Y."/>
            <person name="Chang Q."/>
            <person name="Ding S."/>
            <person name="Wang X."/>
            <person name="Zhu J."/>
            <person name="Ruan X."/>
            <person name="Zhao L."/>
            <person name="Wei J."/>
            <person name="Que T."/>
            <person name="Du C."/>
            <person name="Cheng J."/>
            <person name="Dai P."/>
            <person name="Han X."/>
            <person name="Huang E."/>
            <person name="Gao Y."/>
            <person name="Liu J."/>
            <person name="Shao H."/>
            <person name="Ye R."/>
            <person name="Li L."/>
            <person name="Wei W."/>
            <person name="Wang X."/>
            <person name="Wang C."/>
            <person name="Yang T."/>
            <person name="Huo Q."/>
            <person name="Li W."/>
            <person name="Guo W."/>
            <person name="Chen H."/>
            <person name="Zhou L."/>
            <person name="Ni X."/>
            <person name="Tian J."/>
            <person name="Zhou Y."/>
            <person name="Sheng Y."/>
            <person name="Liu T."/>
            <person name="Pan Y."/>
            <person name="Xia L."/>
            <person name="Li J."/>
            <person name="Zhao F."/>
            <person name="Cao W."/>
        </authorList>
    </citation>
    <scope>NUCLEOTIDE SEQUENCE</scope>
    <source>
        <strain evidence="1">Hyas-2018</strain>
    </source>
</reference>
<protein>
    <submittedName>
        <fullName evidence="1">Uncharacterized protein</fullName>
    </submittedName>
</protein>
<evidence type="ECO:0000313" key="1">
    <source>
        <dbReference type="EMBL" id="KAH6930712.1"/>
    </source>
</evidence>
<organism evidence="1 2">
    <name type="scientific">Hyalomma asiaticum</name>
    <name type="common">Tick</name>
    <dbReference type="NCBI Taxonomy" id="266040"/>
    <lineage>
        <taxon>Eukaryota</taxon>
        <taxon>Metazoa</taxon>
        <taxon>Ecdysozoa</taxon>
        <taxon>Arthropoda</taxon>
        <taxon>Chelicerata</taxon>
        <taxon>Arachnida</taxon>
        <taxon>Acari</taxon>
        <taxon>Parasitiformes</taxon>
        <taxon>Ixodida</taxon>
        <taxon>Ixodoidea</taxon>
        <taxon>Ixodidae</taxon>
        <taxon>Hyalomminae</taxon>
        <taxon>Hyalomma</taxon>
    </lineage>
</organism>
<accession>A0ACB7SC41</accession>
<evidence type="ECO:0000313" key="2">
    <source>
        <dbReference type="Proteomes" id="UP000821845"/>
    </source>
</evidence>
<dbReference type="EMBL" id="CM023485">
    <property type="protein sequence ID" value="KAH6930712.1"/>
    <property type="molecule type" value="Genomic_DNA"/>
</dbReference>